<sequence length="93" mass="10023">MQSTSSIKIIVGETFAASENKARTFLSLSPNKYEVMVDEEMLMKLAPASFAIAFANIVFPVPGSPKSNTPLHGFKVPSPLNRSGLLRGRIIAS</sequence>
<accession>A0A392RQ73</accession>
<name>A0A392RQ73_9FABA</name>
<comment type="caution">
    <text evidence="1">The sequence shown here is derived from an EMBL/GenBank/DDBJ whole genome shotgun (WGS) entry which is preliminary data.</text>
</comment>
<keyword evidence="2" id="KW-1185">Reference proteome</keyword>
<dbReference type="EMBL" id="LXQA010249834">
    <property type="protein sequence ID" value="MCI37920.1"/>
    <property type="molecule type" value="Genomic_DNA"/>
</dbReference>
<evidence type="ECO:0000313" key="2">
    <source>
        <dbReference type="Proteomes" id="UP000265520"/>
    </source>
</evidence>
<protein>
    <submittedName>
        <fullName evidence="1">Uncharacterized protein</fullName>
    </submittedName>
</protein>
<dbReference type="Proteomes" id="UP000265520">
    <property type="component" value="Unassembled WGS sequence"/>
</dbReference>
<evidence type="ECO:0000313" key="1">
    <source>
        <dbReference type="EMBL" id="MCI37920.1"/>
    </source>
</evidence>
<reference evidence="1 2" key="1">
    <citation type="journal article" date="2018" name="Front. Plant Sci.">
        <title>Red Clover (Trifolium pratense) and Zigzag Clover (T. medium) - A Picture of Genomic Similarities and Differences.</title>
        <authorList>
            <person name="Dluhosova J."/>
            <person name="Istvanek J."/>
            <person name="Nedelnik J."/>
            <person name="Repkova J."/>
        </authorList>
    </citation>
    <scope>NUCLEOTIDE SEQUENCE [LARGE SCALE GENOMIC DNA]</scope>
    <source>
        <strain evidence="2">cv. 10/8</strain>
        <tissue evidence="1">Leaf</tissue>
    </source>
</reference>
<proteinExistence type="predicted"/>
<dbReference type="AlphaFoldDB" id="A0A392RQ73"/>
<dbReference type="PANTHER" id="PTHR37449">
    <property type="match status" value="1"/>
</dbReference>
<dbReference type="PANTHER" id="PTHR37449:SF1">
    <property type="entry name" value="OS02G0159950 PROTEIN"/>
    <property type="match status" value="1"/>
</dbReference>
<organism evidence="1 2">
    <name type="scientific">Trifolium medium</name>
    <dbReference type="NCBI Taxonomy" id="97028"/>
    <lineage>
        <taxon>Eukaryota</taxon>
        <taxon>Viridiplantae</taxon>
        <taxon>Streptophyta</taxon>
        <taxon>Embryophyta</taxon>
        <taxon>Tracheophyta</taxon>
        <taxon>Spermatophyta</taxon>
        <taxon>Magnoliopsida</taxon>
        <taxon>eudicotyledons</taxon>
        <taxon>Gunneridae</taxon>
        <taxon>Pentapetalae</taxon>
        <taxon>rosids</taxon>
        <taxon>fabids</taxon>
        <taxon>Fabales</taxon>
        <taxon>Fabaceae</taxon>
        <taxon>Papilionoideae</taxon>
        <taxon>50 kb inversion clade</taxon>
        <taxon>NPAAA clade</taxon>
        <taxon>Hologalegina</taxon>
        <taxon>IRL clade</taxon>
        <taxon>Trifolieae</taxon>
        <taxon>Trifolium</taxon>
    </lineage>
</organism>